<name>A0ACC2KYU0_PERAE</name>
<sequence>MPSPPPSIILSPLPLRDAPPSDTWFPYRNGGDFDANLAMILIILFSALLAALALNAVIRCYFGRSRDSSSATGKQAVAPPVLQTVVFSAEMMKTAGGEAECAICLSEFVDGEGVRVLPRCKHAFHGKCIEGWLASRLSCPTCRTTCLTLSPEKNPAPPEVLPEP</sequence>
<dbReference type="Proteomes" id="UP001234297">
    <property type="component" value="Chromosome 6"/>
</dbReference>
<dbReference type="EMBL" id="CM056814">
    <property type="protein sequence ID" value="KAJ8626272.1"/>
    <property type="molecule type" value="Genomic_DNA"/>
</dbReference>
<protein>
    <submittedName>
        <fullName evidence="1">Uncharacterized protein</fullName>
    </submittedName>
</protein>
<accession>A0ACC2KYU0</accession>
<evidence type="ECO:0000313" key="2">
    <source>
        <dbReference type="Proteomes" id="UP001234297"/>
    </source>
</evidence>
<reference evidence="1 2" key="1">
    <citation type="journal article" date="2022" name="Hortic Res">
        <title>A haplotype resolved chromosomal level avocado genome allows analysis of novel avocado genes.</title>
        <authorList>
            <person name="Nath O."/>
            <person name="Fletcher S.J."/>
            <person name="Hayward A."/>
            <person name="Shaw L.M."/>
            <person name="Masouleh A.K."/>
            <person name="Furtado A."/>
            <person name="Henry R.J."/>
            <person name="Mitter N."/>
        </authorList>
    </citation>
    <scope>NUCLEOTIDE SEQUENCE [LARGE SCALE GENOMIC DNA]</scope>
    <source>
        <strain evidence="2">cv. Hass</strain>
    </source>
</reference>
<gene>
    <name evidence="1" type="ORF">MRB53_019579</name>
</gene>
<organism evidence="1 2">
    <name type="scientific">Persea americana</name>
    <name type="common">Avocado</name>
    <dbReference type="NCBI Taxonomy" id="3435"/>
    <lineage>
        <taxon>Eukaryota</taxon>
        <taxon>Viridiplantae</taxon>
        <taxon>Streptophyta</taxon>
        <taxon>Embryophyta</taxon>
        <taxon>Tracheophyta</taxon>
        <taxon>Spermatophyta</taxon>
        <taxon>Magnoliopsida</taxon>
        <taxon>Magnoliidae</taxon>
        <taxon>Laurales</taxon>
        <taxon>Lauraceae</taxon>
        <taxon>Persea</taxon>
    </lineage>
</organism>
<evidence type="ECO:0000313" key="1">
    <source>
        <dbReference type="EMBL" id="KAJ8626272.1"/>
    </source>
</evidence>
<keyword evidence="2" id="KW-1185">Reference proteome</keyword>
<comment type="caution">
    <text evidence="1">The sequence shown here is derived from an EMBL/GenBank/DDBJ whole genome shotgun (WGS) entry which is preliminary data.</text>
</comment>
<proteinExistence type="predicted"/>